<dbReference type="Pfam" id="PF03992">
    <property type="entry name" value="ABM"/>
    <property type="match status" value="1"/>
</dbReference>
<dbReference type="RefSeq" id="WP_168001744.1">
    <property type="nucleotide sequence ID" value="NZ_JAATEO010000015.1"/>
</dbReference>
<keyword evidence="3" id="KW-0560">Oxidoreductase</keyword>
<evidence type="ECO:0000313" key="3">
    <source>
        <dbReference type="EMBL" id="NJP33371.1"/>
    </source>
</evidence>
<gene>
    <name evidence="3" type="ORF">HCJ94_15600</name>
</gene>
<organism evidence="3 4">
    <name type="scientific">Micromonospora thermarum</name>
    <dbReference type="NCBI Taxonomy" id="2720024"/>
    <lineage>
        <taxon>Bacteria</taxon>
        <taxon>Bacillati</taxon>
        <taxon>Actinomycetota</taxon>
        <taxon>Actinomycetes</taxon>
        <taxon>Micromonosporales</taxon>
        <taxon>Micromonosporaceae</taxon>
        <taxon>Micromonospora</taxon>
    </lineage>
</organism>
<name>A0ABX0Z694_9ACTN</name>
<protein>
    <submittedName>
        <fullName evidence="3">Antibiotic biosynthesis monooxygenase</fullName>
    </submittedName>
</protein>
<comment type="caution">
    <text evidence="3">The sequence shown here is derived from an EMBL/GenBank/DDBJ whole genome shotgun (WGS) entry which is preliminary data.</text>
</comment>
<feature type="region of interest" description="Disordered" evidence="1">
    <location>
        <begin position="1"/>
        <end position="24"/>
    </location>
</feature>
<keyword evidence="4" id="KW-1185">Reference proteome</keyword>
<dbReference type="InterPro" id="IPR011008">
    <property type="entry name" value="Dimeric_a/b-barrel"/>
</dbReference>
<keyword evidence="3" id="KW-0503">Monooxygenase</keyword>
<sequence>MSDQVARSTSDEAGPEGAAPAGPHRVRVLVYAAAPSGEPDAVATAYHRISRDLAGTPGLLRNELLRAADDDRAFVVMSEWTSLDAFRDWEAGAAHRGTTAPLRDYQRVPGPRPFGVYEVTATY</sequence>
<dbReference type="InterPro" id="IPR007138">
    <property type="entry name" value="ABM_dom"/>
</dbReference>
<dbReference type="GO" id="GO:0004497">
    <property type="term" value="F:monooxygenase activity"/>
    <property type="evidence" value="ECO:0007669"/>
    <property type="project" value="UniProtKB-KW"/>
</dbReference>
<dbReference type="Proteomes" id="UP000783871">
    <property type="component" value="Unassembled WGS sequence"/>
</dbReference>
<dbReference type="PROSITE" id="PS51725">
    <property type="entry name" value="ABM"/>
    <property type="match status" value="1"/>
</dbReference>
<dbReference type="SUPFAM" id="SSF54909">
    <property type="entry name" value="Dimeric alpha+beta barrel"/>
    <property type="match status" value="1"/>
</dbReference>
<proteinExistence type="predicted"/>
<evidence type="ECO:0000256" key="1">
    <source>
        <dbReference type="SAM" id="MobiDB-lite"/>
    </source>
</evidence>
<evidence type="ECO:0000259" key="2">
    <source>
        <dbReference type="PROSITE" id="PS51725"/>
    </source>
</evidence>
<dbReference type="EMBL" id="JAATEO010000015">
    <property type="protein sequence ID" value="NJP33371.1"/>
    <property type="molecule type" value="Genomic_DNA"/>
</dbReference>
<dbReference type="Gene3D" id="3.30.70.100">
    <property type="match status" value="1"/>
</dbReference>
<reference evidence="3 4" key="1">
    <citation type="submission" date="2020-03" db="EMBL/GenBank/DDBJ databases">
        <title>WGS of actinomycetes isolated from Thailand.</title>
        <authorList>
            <person name="Thawai C."/>
        </authorList>
    </citation>
    <scope>NUCLEOTIDE SEQUENCE [LARGE SCALE GENOMIC DNA]</scope>
    <source>
        <strain evidence="3 4">HSS6-12</strain>
    </source>
</reference>
<evidence type="ECO:0000313" key="4">
    <source>
        <dbReference type="Proteomes" id="UP000783871"/>
    </source>
</evidence>
<accession>A0ABX0Z694</accession>
<feature type="domain" description="ABM" evidence="2">
    <location>
        <begin position="26"/>
        <end position="117"/>
    </location>
</feature>